<proteinExistence type="predicted"/>
<dbReference type="SMART" id="SM00304">
    <property type="entry name" value="HAMP"/>
    <property type="match status" value="1"/>
</dbReference>
<evidence type="ECO:0000256" key="1">
    <source>
        <dbReference type="ARBA" id="ARBA00000085"/>
    </source>
</evidence>
<dbReference type="GO" id="GO:0016020">
    <property type="term" value="C:membrane"/>
    <property type="evidence" value="ECO:0007669"/>
    <property type="project" value="UniProtKB-SubCell"/>
</dbReference>
<keyword evidence="8" id="KW-0472">Membrane</keyword>
<keyword evidence="4" id="KW-0597">Phosphoprotein</keyword>
<keyword evidence="8" id="KW-0812">Transmembrane</keyword>
<evidence type="ECO:0000256" key="4">
    <source>
        <dbReference type="ARBA" id="ARBA00022553"/>
    </source>
</evidence>
<evidence type="ECO:0000259" key="9">
    <source>
        <dbReference type="PROSITE" id="PS50885"/>
    </source>
</evidence>
<dbReference type="InterPro" id="IPR010559">
    <property type="entry name" value="Sig_transdc_His_kin_internal"/>
</dbReference>
<evidence type="ECO:0000256" key="8">
    <source>
        <dbReference type="SAM" id="Phobius"/>
    </source>
</evidence>
<keyword evidence="8" id="KW-1133">Transmembrane helix</keyword>
<dbReference type="EMBL" id="MCGH01000001">
    <property type="protein sequence ID" value="ODM08391.1"/>
    <property type="molecule type" value="Genomic_DNA"/>
</dbReference>
<reference evidence="10 11" key="1">
    <citation type="submission" date="2016-07" db="EMBL/GenBank/DDBJ databases">
        <title>Characterization of isolates of Eisenbergiella tayi derived from blood cultures, using whole genome sequencing.</title>
        <authorList>
            <person name="Burdz T."/>
            <person name="Wiebe D."/>
            <person name="Huynh C."/>
            <person name="Bernard K."/>
        </authorList>
    </citation>
    <scope>NUCLEOTIDE SEQUENCE [LARGE SCALE GENOMIC DNA]</scope>
    <source>
        <strain evidence="10 11">NML 110608</strain>
    </source>
</reference>
<dbReference type="PRINTS" id="PR00344">
    <property type="entry name" value="BCTRLSENSOR"/>
</dbReference>
<accession>A0A1E3AIX4</accession>
<evidence type="ECO:0000256" key="7">
    <source>
        <dbReference type="ARBA" id="ARBA00023012"/>
    </source>
</evidence>
<keyword evidence="7" id="KW-0902">Two-component regulatory system</keyword>
<evidence type="ECO:0000256" key="6">
    <source>
        <dbReference type="ARBA" id="ARBA00022777"/>
    </source>
</evidence>
<dbReference type="SUPFAM" id="SSF55874">
    <property type="entry name" value="ATPase domain of HSP90 chaperone/DNA topoisomerase II/histidine kinase"/>
    <property type="match status" value="1"/>
</dbReference>
<evidence type="ECO:0000256" key="3">
    <source>
        <dbReference type="ARBA" id="ARBA00012438"/>
    </source>
</evidence>
<dbReference type="InterPro" id="IPR003660">
    <property type="entry name" value="HAMP_dom"/>
</dbReference>
<dbReference type="SUPFAM" id="SSF158472">
    <property type="entry name" value="HAMP domain-like"/>
    <property type="match status" value="1"/>
</dbReference>
<dbReference type="Gene3D" id="6.10.340.10">
    <property type="match status" value="1"/>
</dbReference>
<gene>
    <name evidence="10" type="ORF">BEI61_00020</name>
</gene>
<dbReference type="InterPro" id="IPR036890">
    <property type="entry name" value="HATPase_C_sf"/>
</dbReference>
<sequence length="589" mass="68336">MRRRKIRFGIYNKMFFSMLLTALIPLLMLSIYVSARYYHKTAATVLRQNQLVEESLGGQVEDYLGKMEQVSNICFNQEIQDQLEKEQDLAGRFALQQLLERNIRVEMDFLQLADRVEGIGICKSGAEAYYVNDFPDFITRNVDFERLDEELDRRYKYYQIQTVGSLPGIEAPDGMEEWENRYVYVRKIRSTSLKKTTVAWFFLLFDRSQLDEIMKDLWELQKVRTAVTDRDGNDLYIYPEMGNEEWRELSVSFAAGKAAEENNCFIRDYEMENSGLTVRFYNDKTEILKELDILQEVLIRVILLSITLIIAGSLLLTRVLLEPIKKLHRNIEKMEKGDFHIRTEVKGNDETADMCRAFNQMAERIDVLINQVYTTQLKEKEAIIASLQSQINPHFLYNTLDMIKCMVEMKGVYEAGEMITALSDLFRYAVQNKEPMAELKEELHNLEQYMLIIRARFGEKIDYIIDVPEELYSYHILKICLQPIVENAINHGLARQSEAGKILVFIRKSEDMLRIVVKDTGIGMSADKLFLLRKELDSKAGEFSKEVSGTGLKNINDRIRLYYGERYGMVIDSKEGKGTTVALLLPADG</sequence>
<dbReference type="GO" id="GO:0000155">
    <property type="term" value="F:phosphorelay sensor kinase activity"/>
    <property type="evidence" value="ECO:0007669"/>
    <property type="project" value="InterPro"/>
</dbReference>
<evidence type="ECO:0000256" key="2">
    <source>
        <dbReference type="ARBA" id="ARBA00004370"/>
    </source>
</evidence>
<protein>
    <recommendedName>
        <fullName evidence="3">histidine kinase</fullName>
        <ecNumber evidence="3">2.7.13.3</ecNumber>
    </recommendedName>
</protein>
<dbReference type="Gene3D" id="3.30.565.10">
    <property type="entry name" value="Histidine kinase-like ATPase, C-terminal domain"/>
    <property type="match status" value="1"/>
</dbReference>
<name>A0A1E3AIX4_9FIRM</name>
<feature type="transmembrane region" description="Helical" evidence="8">
    <location>
        <begin position="297"/>
        <end position="321"/>
    </location>
</feature>
<keyword evidence="6 10" id="KW-0418">Kinase</keyword>
<evidence type="ECO:0000313" key="10">
    <source>
        <dbReference type="EMBL" id="ODM08391.1"/>
    </source>
</evidence>
<dbReference type="CDD" id="cd06225">
    <property type="entry name" value="HAMP"/>
    <property type="match status" value="1"/>
</dbReference>
<evidence type="ECO:0000256" key="5">
    <source>
        <dbReference type="ARBA" id="ARBA00022679"/>
    </source>
</evidence>
<dbReference type="SMART" id="SM00387">
    <property type="entry name" value="HATPase_c"/>
    <property type="match status" value="1"/>
</dbReference>
<dbReference type="InterPro" id="IPR004358">
    <property type="entry name" value="Sig_transdc_His_kin-like_C"/>
</dbReference>
<dbReference type="InterPro" id="IPR003594">
    <property type="entry name" value="HATPase_dom"/>
</dbReference>
<dbReference type="Pfam" id="PF06580">
    <property type="entry name" value="His_kinase"/>
    <property type="match status" value="1"/>
</dbReference>
<organism evidence="10 11">
    <name type="scientific">Eisenbergiella tayi</name>
    <dbReference type="NCBI Taxonomy" id="1432052"/>
    <lineage>
        <taxon>Bacteria</taxon>
        <taxon>Bacillati</taxon>
        <taxon>Bacillota</taxon>
        <taxon>Clostridia</taxon>
        <taxon>Lachnospirales</taxon>
        <taxon>Lachnospiraceae</taxon>
        <taxon>Eisenbergiella</taxon>
    </lineage>
</organism>
<comment type="caution">
    <text evidence="10">The sequence shown here is derived from an EMBL/GenBank/DDBJ whole genome shotgun (WGS) entry which is preliminary data.</text>
</comment>
<dbReference type="Pfam" id="PF00672">
    <property type="entry name" value="HAMP"/>
    <property type="match status" value="1"/>
</dbReference>
<dbReference type="InterPro" id="IPR050640">
    <property type="entry name" value="Bact_2-comp_sensor_kinase"/>
</dbReference>
<dbReference type="RefSeq" id="WP_069150830.1">
    <property type="nucleotide sequence ID" value="NZ_MCGH01000001.1"/>
</dbReference>
<dbReference type="AlphaFoldDB" id="A0A1E3AIX4"/>
<dbReference type="PANTHER" id="PTHR34220:SF7">
    <property type="entry name" value="SENSOR HISTIDINE KINASE YPDA"/>
    <property type="match status" value="1"/>
</dbReference>
<dbReference type="Proteomes" id="UP000094067">
    <property type="component" value="Unassembled WGS sequence"/>
</dbReference>
<keyword evidence="5 10" id="KW-0808">Transferase</keyword>
<dbReference type="Pfam" id="PF02518">
    <property type="entry name" value="HATPase_c"/>
    <property type="match status" value="1"/>
</dbReference>
<comment type="subcellular location">
    <subcellularLocation>
        <location evidence="2">Membrane</location>
    </subcellularLocation>
</comment>
<comment type="catalytic activity">
    <reaction evidence="1">
        <text>ATP + protein L-histidine = ADP + protein N-phospho-L-histidine.</text>
        <dbReference type="EC" id="2.7.13.3"/>
    </reaction>
</comment>
<feature type="domain" description="HAMP" evidence="9">
    <location>
        <begin position="318"/>
        <end position="370"/>
    </location>
</feature>
<dbReference type="PROSITE" id="PS50885">
    <property type="entry name" value="HAMP"/>
    <property type="match status" value="1"/>
</dbReference>
<evidence type="ECO:0000313" key="11">
    <source>
        <dbReference type="Proteomes" id="UP000094067"/>
    </source>
</evidence>
<dbReference type="EC" id="2.7.13.3" evidence="3"/>
<dbReference type="PANTHER" id="PTHR34220">
    <property type="entry name" value="SENSOR HISTIDINE KINASE YPDA"/>
    <property type="match status" value="1"/>
</dbReference>